<dbReference type="GO" id="GO:0016020">
    <property type="term" value="C:membrane"/>
    <property type="evidence" value="ECO:0007669"/>
    <property type="project" value="UniProtKB-SubCell"/>
</dbReference>
<keyword evidence="8" id="KW-1185">Reference proteome</keyword>
<name>A0A3S1BLG6_ELYCH</name>
<reference evidence="7 8" key="1">
    <citation type="submission" date="2019-01" db="EMBL/GenBank/DDBJ databases">
        <title>A draft genome assembly of the solar-powered sea slug Elysia chlorotica.</title>
        <authorList>
            <person name="Cai H."/>
            <person name="Li Q."/>
            <person name="Fang X."/>
            <person name="Li J."/>
            <person name="Curtis N.E."/>
            <person name="Altenburger A."/>
            <person name="Shibata T."/>
            <person name="Feng M."/>
            <person name="Maeda T."/>
            <person name="Schwartz J.A."/>
            <person name="Shigenobu S."/>
            <person name="Lundholm N."/>
            <person name="Nishiyama T."/>
            <person name="Yang H."/>
            <person name="Hasebe M."/>
            <person name="Li S."/>
            <person name="Pierce S.K."/>
            <person name="Wang J."/>
        </authorList>
    </citation>
    <scope>NUCLEOTIDE SEQUENCE [LARGE SCALE GENOMIC DNA]</scope>
    <source>
        <strain evidence="7">EC2010</strain>
        <tissue evidence="7">Whole organism of an adult</tissue>
    </source>
</reference>
<comment type="caution">
    <text evidence="7">The sequence shown here is derived from an EMBL/GenBank/DDBJ whole genome shotgun (WGS) entry which is preliminary data.</text>
</comment>
<dbReference type="InterPro" id="IPR001828">
    <property type="entry name" value="ANF_lig-bd_rcpt"/>
</dbReference>
<organism evidence="7 8">
    <name type="scientific">Elysia chlorotica</name>
    <name type="common">Eastern emerald elysia</name>
    <name type="synonym">Sea slug</name>
    <dbReference type="NCBI Taxonomy" id="188477"/>
    <lineage>
        <taxon>Eukaryota</taxon>
        <taxon>Metazoa</taxon>
        <taxon>Spiralia</taxon>
        <taxon>Lophotrochozoa</taxon>
        <taxon>Mollusca</taxon>
        <taxon>Gastropoda</taxon>
        <taxon>Heterobranchia</taxon>
        <taxon>Euthyneura</taxon>
        <taxon>Panpulmonata</taxon>
        <taxon>Sacoglossa</taxon>
        <taxon>Placobranchoidea</taxon>
        <taxon>Plakobranchidae</taxon>
        <taxon>Elysia</taxon>
    </lineage>
</organism>
<evidence type="ECO:0000256" key="1">
    <source>
        <dbReference type="ARBA" id="ARBA00004370"/>
    </source>
</evidence>
<evidence type="ECO:0000259" key="6">
    <source>
        <dbReference type="Pfam" id="PF01094"/>
    </source>
</evidence>
<dbReference type="EMBL" id="RQTK01000239">
    <property type="protein sequence ID" value="RUS83579.1"/>
    <property type="molecule type" value="Genomic_DNA"/>
</dbReference>
<evidence type="ECO:0000256" key="3">
    <source>
        <dbReference type="ARBA" id="ARBA00022989"/>
    </source>
</evidence>
<accession>A0A3S1BLG6</accession>
<comment type="subcellular location">
    <subcellularLocation>
        <location evidence="1">Membrane</location>
    </subcellularLocation>
</comment>
<evidence type="ECO:0000313" key="8">
    <source>
        <dbReference type="Proteomes" id="UP000271974"/>
    </source>
</evidence>
<dbReference type="SUPFAM" id="SSF53822">
    <property type="entry name" value="Periplasmic binding protein-like I"/>
    <property type="match status" value="1"/>
</dbReference>
<evidence type="ECO:0000256" key="2">
    <source>
        <dbReference type="ARBA" id="ARBA00022692"/>
    </source>
</evidence>
<dbReference type="PANTHER" id="PTHR24060">
    <property type="entry name" value="METABOTROPIC GLUTAMATE RECEPTOR"/>
    <property type="match status" value="1"/>
</dbReference>
<evidence type="ECO:0000256" key="5">
    <source>
        <dbReference type="ARBA" id="ARBA00023180"/>
    </source>
</evidence>
<gene>
    <name evidence="7" type="ORF">EGW08_008685</name>
</gene>
<keyword evidence="5" id="KW-0325">Glycoprotein</keyword>
<dbReference type="Pfam" id="PF01094">
    <property type="entry name" value="ANF_receptor"/>
    <property type="match status" value="1"/>
</dbReference>
<feature type="non-terminal residue" evidence="7">
    <location>
        <position position="221"/>
    </location>
</feature>
<dbReference type="STRING" id="188477.A0A3S1BLG6"/>
<keyword evidence="4" id="KW-0472">Membrane</keyword>
<feature type="domain" description="Receptor ligand binding region" evidence="6">
    <location>
        <begin position="15"/>
        <end position="197"/>
    </location>
</feature>
<dbReference type="OrthoDB" id="6143034at2759"/>
<feature type="non-terminal residue" evidence="7">
    <location>
        <position position="1"/>
    </location>
</feature>
<dbReference type="InterPro" id="IPR050726">
    <property type="entry name" value="mGluR"/>
</dbReference>
<protein>
    <recommendedName>
        <fullName evidence="6">Receptor ligand binding region domain-containing protein</fullName>
    </recommendedName>
</protein>
<dbReference type="Proteomes" id="UP000271974">
    <property type="component" value="Unassembled WGS sequence"/>
</dbReference>
<sequence length="221" mass="24333">TNPSSNRLVFLPPEIVSISPTSTITQLQDKHVHPYFLSIRGGASETADAILTTADAVGWDYISAIYTDSMEYRSAKDALLGQSESMATCVGKALALPMDATLDDAKEVLVNLGSQVGARAVALFVKPEHLRLLLEASQALSLAGRFVWVSPADWSHSGENIEGLQSEVAGALRFETHSAILEDFNNYVRNLTYNNRMNIPEDWFFEIYETVHQCNLIDLQA</sequence>
<keyword evidence="2" id="KW-0812">Transmembrane</keyword>
<dbReference type="Gene3D" id="3.40.50.2300">
    <property type="match status" value="1"/>
</dbReference>
<dbReference type="InterPro" id="IPR028082">
    <property type="entry name" value="Peripla_BP_I"/>
</dbReference>
<keyword evidence="3" id="KW-1133">Transmembrane helix</keyword>
<proteinExistence type="predicted"/>
<evidence type="ECO:0000256" key="4">
    <source>
        <dbReference type="ARBA" id="ARBA00023136"/>
    </source>
</evidence>
<evidence type="ECO:0000313" key="7">
    <source>
        <dbReference type="EMBL" id="RUS83579.1"/>
    </source>
</evidence>
<dbReference type="AlphaFoldDB" id="A0A3S1BLG6"/>